<keyword evidence="4" id="KW-1185">Reference proteome</keyword>
<sequence length="209" mass="22966" precursor="true">MKSIAAMLLPLVLLSSSVVGQEASPPPPTGTLNEESLGQVLTAIGLKPVKTDKRYDFAFKTSVRGEEWKFSMSAVLSRNSESIWVMAWLDEVPSQSSQVPQLALLKLLAANDRMGNGKFFAYIPNNKRFVLQRVVKNQQMSTKLLMEALQDLAISVADEYPTWSVANWAPKSSTPQPKIARGKGDSVPNPTAGNRTSEAASKFEDRRVQ</sequence>
<feature type="signal peptide" evidence="2">
    <location>
        <begin position="1"/>
        <end position="20"/>
    </location>
</feature>
<reference evidence="3 4" key="1">
    <citation type="journal article" date="2016" name="Front. Microbiol.">
        <title>Fuerstia marisgermanicae gen. nov., sp. nov., an Unusual Member of the Phylum Planctomycetes from the German Wadden Sea.</title>
        <authorList>
            <person name="Kohn T."/>
            <person name="Heuer A."/>
            <person name="Jogler M."/>
            <person name="Vollmers J."/>
            <person name="Boedeker C."/>
            <person name="Bunk B."/>
            <person name="Rast P."/>
            <person name="Borchert D."/>
            <person name="Glockner I."/>
            <person name="Freese H.M."/>
            <person name="Klenk H.P."/>
            <person name="Overmann J."/>
            <person name="Kaster A.K."/>
            <person name="Rohde M."/>
            <person name="Wiegand S."/>
            <person name="Jogler C."/>
        </authorList>
    </citation>
    <scope>NUCLEOTIDE SEQUENCE [LARGE SCALE GENOMIC DNA]</scope>
    <source>
        <strain evidence="3 4">NH11</strain>
    </source>
</reference>
<feature type="compositionally biased region" description="Polar residues" evidence="1">
    <location>
        <begin position="188"/>
        <end position="199"/>
    </location>
</feature>
<accession>A0A1P8WRN0</accession>
<feature type="chain" id="PRO_5012659149" evidence="2">
    <location>
        <begin position="21"/>
        <end position="209"/>
    </location>
</feature>
<feature type="region of interest" description="Disordered" evidence="1">
    <location>
        <begin position="167"/>
        <end position="209"/>
    </location>
</feature>
<dbReference type="KEGG" id="fmr:Fuma_06387"/>
<proteinExistence type="predicted"/>
<evidence type="ECO:0000313" key="3">
    <source>
        <dbReference type="EMBL" id="APZ96714.1"/>
    </source>
</evidence>
<evidence type="ECO:0000256" key="1">
    <source>
        <dbReference type="SAM" id="MobiDB-lite"/>
    </source>
</evidence>
<evidence type="ECO:0000313" key="4">
    <source>
        <dbReference type="Proteomes" id="UP000187735"/>
    </source>
</evidence>
<organism evidence="3 4">
    <name type="scientific">Fuerstiella marisgermanici</name>
    <dbReference type="NCBI Taxonomy" id="1891926"/>
    <lineage>
        <taxon>Bacteria</taxon>
        <taxon>Pseudomonadati</taxon>
        <taxon>Planctomycetota</taxon>
        <taxon>Planctomycetia</taxon>
        <taxon>Planctomycetales</taxon>
        <taxon>Planctomycetaceae</taxon>
        <taxon>Fuerstiella</taxon>
    </lineage>
</organism>
<protein>
    <submittedName>
        <fullName evidence="3">Uncharacterized protein</fullName>
    </submittedName>
</protein>
<dbReference type="RefSeq" id="WP_145944493.1">
    <property type="nucleotide sequence ID" value="NZ_CP017641.1"/>
</dbReference>
<keyword evidence="2" id="KW-0732">Signal</keyword>
<dbReference type="EMBL" id="CP017641">
    <property type="protein sequence ID" value="APZ96714.1"/>
    <property type="molecule type" value="Genomic_DNA"/>
</dbReference>
<dbReference type="Proteomes" id="UP000187735">
    <property type="component" value="Chromosome"/>
</dbReference>
<name>A0A1P8WRN0_9PLAN</name>
<evidence type="ECO:0000256" key="2">
    <source>
        <dbReference type="SAM" id="SignalP"/>
    </source>
</evidence>
<dbReference type="OrthoDB" id="212092at2"/>
<dbReference type="AlphaFoldDB" id="A0A1P8WRN0"/>
<gene>
    <name evidence="3" type="ORF">Fuma_06387</name>
</gene>